<dbReference type="RefSeq" id="WP_166108178.1">
    <property type="nucleotide sequence ID" value="NZ_JAADJT010000016.1"/>
</dbReference>
<dbReference type="EMBL" id="JAADJT010000016">
    <property type="protein sequence ID" value="NGZ88052.1"/>
    <property type="molecule type" value="Genomic_DNA"/>
</dbReference>
<comment type="caution">
    <text evidence="4">The sequence shown here is derived from an EMBL/GenBank/DDBJ whole genome shotgun (WGS) entry which is preliminary data.</text>
</comment>
<proteinExistence type="inferred from homology"/>
<keyword evidence="5" id="KW-1185">Reference proteome</keyword>
<keyword evidence="3" id="KW-1133">Transmembrane helix</keyword>
<keyword evidence="2" id="KW-0560">Oxidoreductase</keyword>
<dbReference type="InterPro" id="IPR002347">
    <property type="entry name" value="SDR_fam"/>
</dbReference>
<dbReference type="NCBIfam" id="NF005489">
    <property type="entry name" value="PRK07102.1"/>
    <property type="match status" value="1"/>
</dbReference>
<evidence type="ECO:0000256" key="1">
    <source>
        <dbReference type="ARBA" id="ARBA00006484"/>
    </source>
</evidence>
<dbReference type="InterPro" id="IPR036291">
    <property type="entry name" value="NAD(P)-bd_dom_sf"/>
</dbReference>
<keyword evidence="3" id="KW-0472">Membrane</keyword>
<evidence type="ECO:0000313" key="4">
    <source>
        <dbReference type="EMBL" id="NGZ88052.1"/>
    </source>
</evidence>
<dbReference type="Pfam" id="PF00106">
    <property type="entry name" value="adh_short"/>
    <property type="match status" value="1"/>
</dbReference>
<reference evidence="4 5" key="1">
    <citation type="submission" date="2020-01" db="EMBL/GenBank/DDBJ databases">
        <authorList>
            <person name="Lee S.D."/>
        </authorList>
    </citation>
    <scope>NUCLEOTIDE SEQUENCE [LARGE SCALE GENOMIC DNA]</scope>
    <source>
        <strain evidence="4 5">SAP-35</strain>
    </source>
</reference>
<dbReference type="SUPFAM" id="SSF51735">
    <property type="entry name" value="NAD(P)-binding Rossmann-fold domains"/>
    <property type="match status" value="1"/>
</dbReference>
<dbReference type="PANTHER" id="PTHR44196:SF1">
    <property type="entry name" value="DEHYDROGENASE_REDUCTASE SDR FAMILY MEMBER 7B"/>
    <property type="match status" value="1"/>
</dbReference>
<name>A0ABX0FUI5_9BURK</name>
<evidence type="ECO:0000313" key="5">
    <source>
        <dbReference type="Proteomes" id="UP000666369"/>
    </source>
</evidence>
<evidence type="ECO:0000256" key="3">
    <source>
        <dbReference type="SAM" id="Phobius"/>
    </source>
</evidence>
<accession>A0ABX0FUI5</accession>
<evidence type="ECO:0000256" key="2">
    <source>
        <dbReference type="ARBA" id="ARBA00023002"/>
    </source>
</evidence>
<sequence>MKKILIVGAASAIAEATARRFALAGDHLFLVGRKPEPLEAVAADLRTRGAPAVHTYVMDANDFDAHPAMLDAAERALGGLDTALLAHGTLSDQPACERDVALAMSEIRTNALSSISLMTHLANRFELQRHGTIAVISSVAGDRGRQSNYVYGSAKAMLTAFASGLRQRLFKSGVAVLTIKPGFVATAMTAHLSLPAKLTASPDAVASDIVRAIDQRKDVIYTLWFWRVIMGIICALPEALFKKTKI</sequence>
<dbReference type="Gene3D" id="3.40.50.720">
    <property type="entry name" value="NAD(P)-binding Rossmann-like Domain"/>
    <property type="match status" value="1"/>
</dbReference>
<reference evidence="5" key="2">
    <citation type="submission" date="2023-07" db="EMBL/GenBank/DDBJ databases">
        <title>Duganella aceri sp. nov., isolated from tree sap.</title>
        <authorList>
            <person name="Kim I.S."/>
        </authorList>
    </citation>
    <scope>NUCLEOTIDE SEQUENCE [LARGE SCALE GENOMIC DNA]</scope>
    <source>
        <strain evidence="5">SAP-35</strain>
    </source>
</reference>
<dbReference type="PRINTS" id="PR00081">
    <property type="entry name" value="GDHRDH"/>
</dbReference>
<feature type="transmembrane region" description="Helical" evidence="3">
    <location>
        <begin position="223"/>
        <end position="241"/>
    </location>
</feature>
<protein>
    <submittedName>
        <fullName evidence="4">SDR family oxidoreductase</fullName>
    </submittedName>
</protein>
<comment type="similarity">
    <text evidence="1">Belongs to the short-chain dehydrogenases/reductases (SDR) family.</text>
</comment>
<keyword evidence="3" id="KW-0812">Transmembrane</keyword>
<organism evidence="4 5">
    <name type="scientific">Duganella aceris</name>
    <dbReference type="NCBI Taxonomy" id="2703883"/>
    <lineage>
        <taxon>Bacteria</taxon>
        <taxon>Pseudomonadati</taxon>
        <taxon>Pseudomonadota</taxon>
        <taxon>Betaproteobacteria</taxon>
        <taxon>Burkholderiales</taxon>
        <taxon>Oxalobacteraceae</taxon>
        <taxon>Telluria group</taxon>
        <taxon>Duganella</taxon>
    </lineage>
</organism>
<dbReference type="PANTHER" id="PTHR44196">
    <property type="entry name" value="DEHYDROGENASE/REDUCTASE SDR FAMILY MEMBER 7B"/>
    <property type="match status" value="1"/>
</dbReference>
<dbReference type="Proteomes" id="UP000666369">
    <property type="component" value="Unassembled WGS sequence"/>
</dbReference>
<gene>
    <name evidence="4" type="ORF">GW587_27805</name>
</gene>